<protein>
    <submittedName>
        <fullName evidence="10">GD21143</fullName>
    </submittedName>
</protein>
<dbReference type="AlphaFoldDB" id="B4QTV2"/>
<keyword evidence="4 7" id="KW-0812">Transmembrane</keyword>
<sequence length="337" mass="36226">MIGSDYVLEAHNIFHTTEVDGGGCFNGAGNSALVLKGVNLTVHSGEVMAILGSKGSGKRALLDVISRRADGATRGQVLLNGSPLSKALFQQRCGYVTQSCTFVPGLTVAQTLHYTPPICGILTTISLFPIWRKKFSQDTPEGLYSGTTLLIAYNSVSIPFSAVSAVIASCVVYPLLLDVKYNNGTVFAYLLVALWSSFVLAEQLTIAFLLVVKVPFNAAIAVTYVLVESIALASGTVRSFKGLQPWLQDTTKGTHTRYASSLLHSIAFQSRKLNCTPTASVICPKAADFMHERLGLPDPDETIDVAASCAFAVGLAAFNMLVYLFPMPRCVRQKFKD</sequence>
<dbReference type="InterPro" id="IPR013525">
    <property type="entry name" value="ABC2_TM"/>
</dbReference>
<keyword evidence="6 7" id="KW-0472">Membrane</keyword>
<accession>B4QTV2</accession>
<feature type="transmembrane region" description="Helical" evidence="7">
    <location>
        <begin position="305"/>
        <end position="326"/>
    </location>
</feature>
<dbReference type="Bgee" id="FBgn0192595">
    <property type="expression patterns" value="Expressed in embryo and 3 other cell types or tissues"/>
</dbReference>
<dbReference type="GO" id="GO:0043190">
    <property type="term" value="C:ATP-binding cassette (ABC) transporter complex"/>
    <property type="evidence" value="ECO:0007669"/>
    <property type="project" value="TreeGrafter"/>
</dbReference>
<feature type="transmembrane region" description="Helical" evidence="7">
    <location>
        <begin position="151"/>
        <end position="175"/>
    </location>
</feature>
<evidence type="ECO:0000256" key="3">
    <source>
        <dbReference type="ARBA" id="ARBA00022448"/>
    </source>
</evidence>
<feature type="transmembrane region" description="Helical" evidence="7">
    <location>
        <begin position="187"/>
        <end position="211"/>
    </location>
</feature>
<dbReference type="Pfam" id="PF00005">
    <property type="entry name" value="ABC_tran"/>
    <property type="match status" value="1"/>
</dbReference>
<dbReference type="STRING" id="7240.B4QTV2"/>
<reference evidence="10 11" key="1">
    <citation type="journal article" date="2007" name="Nature">
        <title>Evolution of genes and genomes on the Drosophila phylogeny.</title>
        <authorList>
            <consortium name="Drosophila 12 Genomes Consortium"/>
            <person name="Clark A.G."/>
            <person name="Eisen M.B."/>
            <person name="Smith D.R."/>
            <person name="Bergman C.M."/>
            <person name="Oliver B."/>
            <person name="Markow T.A."/>
            <person name="Kaufman T.C."/>
            <person name="Kellis M."/>
            <person name="Gelbart W."/>
            <person name="Iyer V.N."/>
            <person name="Pollard D.A."/>
            <person name="Sackton T.B."/>
            <person name="Larracuente A.M."/>
            <person name="Singh N.D."/>
            <person name="Abad J.P."/>
            <person name="Abt D.N."/>
            <person name="Adryan B."/>
            <person name="Aguade M."/>
            <person name="Akashi H."/>
            <person name="Anderson W.W."/>
            <person name="Aquadro C.F."/>
            <person name="Ardell D.H."/>
            <person name="Arguello R."/>
            <person name="Artieri C.G."/>
            <person name="Barbash D.A."/>
            <person name="Barker D."/>
            <person name="Barsanti P."/>
            <person name="Batterham P."/>
            <person name="Batzoglou S."/>
            <person name="Begun D."/>
            <person name="Bhutkar A."/>
            <person name="Blanco E."/>
            <person name="Bosak S.A."/>
            <person name="Bradley R.K."/>
            <person name="Brand A.D."/>
            <person name="Brent M.R."/>
            <person name="Brooks A.N."/>
            <person name="Brown R.H."/>
            <person name="Butlin R.K."/>
            <person name="Caggese C."/>
            <person name="Calvi B.R."/>
            <person name="Bernardo de Carvalho A."/>
            <person name="Caspi A."/>
            <person name="Castrezana S."/>
            <person name="Celniker S.E."/>
            <person name="Chang J.L."/>
            <person name="Chapple C."/>
            <person name="Chatterji S."/>
            <person name="Chinwalla A."/>
            <person name="Civetta A."/>
            <person name="Clifton S.W."/>
            <person name="Comeron J.M."/>
            <person name="Costello J.C."/>
            <person name="Coyne J.A."/>
            <person name="Daub J."/>
            <person name="David R.G."/>
            <person name="Delcher A.L."/>
            <person name="Delehaunty K."/>
            <person name="Do C.B."/>
            <person name="Ebling H."/>
            <person name="Edwards K."/>
            <person name="Eickbush T."/>
            <person name="Evans J.D."/>
            <person name="Filipski A."/>
            <person name="Findeiss S."/>
            <person name="Freyhult E."/>
            <person name="Fulton L."/>
            <person name="Fulton R."/>
            <person name="Garcia A.C."/>
            <person name="Gardiner A."/>
            <person name="Garfield D.A."/>
            <person name="Garvin B.E."/>
            <person name="Gibson G."/>
            <person name="Gilbert D."/>
            <person name="Gnerre S."/>
            <person name="Godfrey J."/>
            <person name="Good R."/>
            <person name="Gotea V."/>
            <person name="Gravely B."/>
            <person name="Greenberg A.J."/>
            <person name="Griffiths-Jones S."/>
            <person name="Gross S."/>
            <person name="Guigo R."/>
            <person name="Gustafson E.A."/>
            <person name="Haerty W."/>
            <person name="Hahn M.W."/>
            <person name="Halligan D.L."/>
            <person name="Halpern A.L."/>
            <person name="Halter G.M."/>
            <person name="Han M.V."/>
            <person name="Heger A."/>
            <person name="Hillier L."/>
            <person name="Hinrichs A.S."/>
            <person name="Holmes I."/>
            <person name="Hoskins R.A."/>
            <person name="Hubisz M.J."/>
            <person name="Hultmark D."/>
            <person name="Huntley M.A."/>
            <person name="Jaffe D.B."/>
            <person name="Jagadeeshan S."/>
            <person name="Jeck W.R."/>
            <person name="Johnson J."/>
            <person name="Jones C.D."/>
            <person name="Jordan W.C."/>
            <person name="Karpen G.H."/>
            <person name="Kataoka E."/>
            <person name="Keightley P.D."/>
            <person name="Kheradpour P."/>
            <person name="Kirkness E.F."/>
            <person name="Koerich L.B."/>
            <person name="Kristiansen K."/>
            <person name="Kudrna D."/>
            <person name="Kulathinal R.J."/>
            <person name="Kumar S."/>
            <person name="Kwok R."/>
            <person name="Lander E."/>
            <person name="Langley C.H."/>
            <person name="Lapoint R."/>
            <person name="Lazzaro B.P."/>
            <person name="Lee S.J."/>
            <person name="Levesque L."/>
            <person name="Li R."/>
            <person name="Lin C.F."/>
            <person name="Lin M.F."/>
            <person name="Lindblad-Toh K."/>
            <person name="Llopart A."/>
            <person name="Long M."/>
            <person name="Low L."/>
            <person name="Lozovsky E."/>
            <person name="Lu J."/>
            <person name="Luo M."/>
            <person name="Machado C.A."/>
            <person name="Makalowski W."/>
            <person name="Marzo M."/>
            <person name="Matsuda M."/>
            <person name="Matzkin L."/>
            <person name="McAllister B."/>
            <person name="McBride C.S."/>
            <person name="McKernan B."/>
            <person name="McKernan K."/>
            <person name="Mendez-Lago M."/>
            <person name="Minx P."/>
            <person name="Mollenhauer M.U."/>
            <person name="Montooth K."/>
            <person name="Mount S.M."/>
            <person name="Mu X."/>
            <person name="Myers E."/>
            <person name="Negre B."/>
            <person name="Newfeld S."/>
            <person name="Nielsen R."/>
            <person name="Noor M.A."/>
            <person name="O'Grady P."/>
            <person name="Pachter L."/>
            <person name="Papaceit M."/>
            <person name="Parisi M.J."/>
            <person name="Parisi M."/>
            <person name="Parts L."/>
            <person name="Pedersen J.S."/>
            <person name="Pesole G."/>
            <person name="Phillippy A.M."/>
            <person name="Ponting C.P."/>
            <person name="Pop M."/>
            <person name="Porcelli D."/>
            <person name="Powell J.R."/>
            <person name="Prohaska S."/>
            <person name="Pruitt K."/>
            <person name="Puig M."/>
            <person name="Quesneville H."/>
            <person name="Ram K.R."/>
            <person name="Rand D."/>
            <person name="Rasmussen M.D."/>
            <person name="Reed L.K."/>
            <person name="Reenan R."/>
            <person name="Reily A."/>
            <person name="Remington K.A."/>
            <person name="Rieger T.T."/>
            <person name="Ritchie M.G."/>
            <person name="Robin C."/>
            <person name="Rogers Y.H."/>
            <person name="Rohde C."/>
            <person name="Rozas J."/>
            <person name="Rubenfield M.J."/>
            <person name="Ruiz A."/>
            <person name="Russo S."/>
            <person name="Salzberg S.L."/>
            <person name="Sanchez-Gracia A."/>
            <person name="Saranga D.J."/>
            <person name="Sato H."/>
            <person name="Schaeffer S.W."/>
            <person name="Schatz M.C."/>
            <person name="Schlenke T."/>
            <person name="Schwartz R."/>
            <person name="Segarra C."/>
            <person name="Singh R.S."/>
            <person name="Sirot L."/>
            <person name="Sirota M."/>
            <person name="Sisneros N.B."/>
            <person name="Smith C.D."/>
            <person name="Smith T.F."/>
            <person name="Spieth J."/>
            <person name="Stage D.E."/>
            <person name="Stark A."/>
            <person name="Stephan W."/>
            <person name="Strausberg R.L."/>
            <person name="Strempel S."/>
            <person name="Sturgill D."/>
            <person name="Sutton G."/>
            <person name="Sutton G.G."/>
            <person name="Tao W."/>
            <person name="Teichmann S."/>
            <person name="Tobari Y.N."/>
            <person name="Tomimura Y."/>
            <person name="Tsolas J.M."/>
            <person name="Valente V.L."/>
            <person name="Venter E."/>
            <person name="Venter J.C."/>
            <person name="Vicario S."/>
            <person name="Vieira F.G."/>
            <person name="Vilella A.J."/>
            <person name="Villasante A."/>
            <person name="Walenz B."/>
            <person name="Wang J."/>
            <person name="Wasserman M."/>
            <person name="Watts T."/>
            <person name="Wilson D."/>
            <person name="Wilson R.K."/>
            <person name="Wing R.A."/>
            <person name="Wolfner M.F."/>
            <person name="Wong A."/>
            <person name="Wong G.K."/>
            <person name="Wu C.I."/>
            <person name="Wu G."/>
            <person name="Yamamoto D."/>
            <person name="Yang H.P."/>
            <person name="Yang S.P."/>
            <person name="Yorke J.A."/>
            <person name="Yoshida K."/>
            <person name="Zdobnov E."/>
            <person name="Zhang P."/>
            <person name="Zhang Y."/>
            <person name="Zimin A.V."/>
            <person name="Baldwin J."/>
            <person name="Abdouelleil A."/>
            <person name="Abdulkadir J."/>
            <person name="Abebe A."/>
            <person name="Abera B."/>
            <person name="Abreu J."/>
            <person name="Acer S.C."/>
            <person name="Aftuck L."/>
            <person name="Alexander A."/>
            <person name="An P."/>
            <person name="Anderson E."/>
            <person name="Anderson S."/>
            <person name="Arachi H."/>
            <person name="Azer M."/>
            <person name="Bachantsang P."/>
            <person name="Barry A."/>
            <person name="Bayul T."/>
            <person name="Berlin A."/>
            <person name="Bessette D."/>
            <person name="Bloom T."/>
            <person name="Blye J."/>
            <person name="Boguslavskiy L."/>
            <person name="Bonnet C."/>
            <person name="Boukhgalter B."/>
            <person name="Bourzgui I."/>
            <person name="Brown A."/>
            <person name="Cahill P."/>
            <person name="Channer S."/>
            <person name="Cheshatsang Y."/>
            <person name="Chuda L."/>
            <person name="Citroen M."/>
            <person name="Collymore A."/>
            <person name="Cooke P."/>
            <person name="Costello M."/>
            <person name="D'Aco K."/>
            <person name="Daza R."/>
            <person name="De Haan G."/>
            <person name="DeGray S."/>
            <person name="DeMaso C."/>
            <person name="Dhargay N."/>
            <person name="Dooley K."/>
            <person name="Dooley E."/>
            <person name="Doricent M."/>
            <person name="Dorje P."/>
            <person name="Dorjee K."/>
            <person name="Dupes A."/>
            <person name="Elong R."/>
            <person name="Falk J."/>
            <person name="Farina A."/>
            <person name="Faro S."/>
            <person name="Ferguson D."/>
            <person name="Fisher S."/>
            <person name="Foley C.D."/>
            <person name="Franke A."/>
            <person name="Friedrich D."/>
            <person name="Gadbois L."/>
            <person name="Gearin G."/>
            <person name="Gearin C.R."/>
            <person name="Giannoukos G."/>
            <person name="Goode T."/>
            <person name="Graham J."/>
            <person name="Grandbois E."/>
            <person name="Grewal S."/>
            <person name="Gyaltsen K."/>
            <person name="Hafez N."/>
            <person name="Hagos B."/>
            <person name="Hall J."/>
            <person name="Henson C."/>
            <person name="Hollinger A."/>
            <person name="Honan T."/>
            <person name="Huard M.D."/>
            <person name="Hughes L."/>
            <person name="Hurhula B."/>
            <person name="Husby M.E."/>
            <person name="Kamat A."/>
            <person name="Kanga B."/>
            <person name="Kashin S."/>
            <person name="Khazanovich D."/>
            <person name="Kisner P."/>
            <person name="Lance K."/>
            <person name="Lara M."/>
            <person name="Lee W."/>
            <person name="Lennon N."/>
            <person name="Letendre F."/>
            <person name="LeVine R."/>
            <person name="Lipovsky A."/>
            <person name="Liu X."/>
            <person name="Liu J."/>
            <person name="Liu S."/>
            <person name="Lokyitsang T."/>
            <person name="Lokyitsang Y."/>
            <person name="Lubonja R."/>
            <person name="Lui A."/>
            <person name="MacDonald P."/>
            <person name="Magnisalis V."/>
            <person name="Maru K."/>
            <person name="Matthews C."/>
            <person name="McCusker W."/>
            <person name="McDonough S."/>
            <person name="Mehta T."/>
            <person name="Meldrim J."/>
            <person name="Meneus L."/>
            <person name="Mihai O."/>
            <person name="Mihalev A."/>
            <person name="Mihova T."/>
            <person name="Mittelman R."/>
            <person name="Mlenga V."/>
            <person name="Montmayeur A."/>
            <person name="Mulrain L."/>
            <person name="Navidi A."/>
            <person name="Naylor J."/>
            <person name="Negash T."/>
            <person name="Nguyen T."/>
            <person name="Nguyen N."/>
            <person name="Nicol R."/>
            <person name="Norbu C."/>
            <person name="Norbu N."/>
            <person name="Novod N."/>
            <person name="O'Neill B."/>
            <person name="Osman S."/>
            <person name="Markiewicz E."/>
            <person name="Oyono O.L."/>
            <person name="Patti C."/>
            <person name="Phunkhang P."/>
            <person name="Pierre F."/>
            <person name="Priest M."/>
            <person name="Raghuraman S."/>
            <person name="Rege F."/>
            <person name="Reyes R."/>
            <person name="Rise C."/>
            <person name="Rogov P."/>
            <person name="Ross K."/>
            <person name="Ryan E."/>
            <person name="Settipalli S."/>
            <person name="Shea T."/>
            <person name="Sherpa N."/>
            <person name="Shi L."/>
            <person name="Shih D."/>
            <person name="Sparrow T."/>
            <person name="Spaulding J."/>
            <person name="Stalker J."/>
            <person name="Stange-Thomann N."/>
            <person name="Stavropoulos S."/>
            <person name="Stone C."/>
            <person name="Strader C."/>
            <person name="Tesfaye S."/>
            <person name="Thomson T."/>
            <person name="Thoulutsang Y."/>
            <person name="Thoulutsang D."/>
            <person name="Topham K."/>
            <person name="Topping I."/>
            <person name="Tsamla T."/>
            <person name="Vassiliev H."/>
            <person name="Vo A."/>
            <person name="Wangchuk T."/>
            <person name="Wangdi T."/>
            <person name="Weiand M."/>
            <person name="Wilkinson J."/>
            <person name="Wilson A."/>
            <person name="Yadav S."/>
            <person name="Young G."/>
            <person name="Yu Q."/>
            <person name="Zembek L."/>
            <person name="Zhong D."/>
            <person name="Zimmer A."/>
            <person name="Zwirko Z."/>
            <person name="Jaffe D.B."/>
            <person name="Alvarez P."/>
            <person name="Brockman W."/>
            <person name="Butler J."/>
            <person name="Chin C."/>
            <person name="Gnerre S."/>
            <person name="Grabherr M."/>
            <person name="Kleber M."/>
            <person name="Mauceli E."/>
            <person name="MacCallum I."/>
        </authorList>
    </citation>
    <scope>NUCLEOTIDE SEQUENCE [LARGE SCALE GENOMIC DNA]</scope>
    <source>
        <strain evidence="11">white501</strain>
    </source>
</reference>
<keyword evidence="3" id="KW-0813">Transport</keyword>
<evidence type="ECO:0000256" key="4">
    <source>
        <dbReference type="ARBA" id="ARBA00022692"/>
    </source>
</evidence>
<evidence type="ECO:0000256" key="7">
    <source>
        <dbReference type="SAM" id="Phobius"/>
    </source>
</evidence>
<dbReference type="InterPro" id="IPR003439">
    <property type="entry name" value="ABC_transporter-like_ATP-bd"/>
</dbReference>
<evidence type="ECO:0000256" key="6">
    <source>
        <dbReference type="ARBA" id="ARBA00023136"/>
    </source>
</evidence>
<dbReference type="Proteomes" id="UP000000304">
    <property type="component" value="Chromosome 3R"/>
</dbReference>
<dbReference type="InterPro" id="IPR027417">
    <property type="entry name" value="P-loop_NTPase"/>
</dbReference>
<comment type="similarity">
    <text evidence="2">Belongs to the ABC transporter superfamily. ABCG family. Eye pigment precursor importer (TC 3.A.1.204) subfamily.</text>
</comment>
<feature type="domain" description="ABC-2 type transporter transmembrane" evidence="9">
    <location>
        <begin position="120"/>
        <end position="265"/>
    </location>
</feature>
<evidence type="ECO:0000313" key="10">
    <source>
        <dbReference type="EMBL" id="EDX14306.1"/>
    </source>
</evidence>
<dbReference type="OrthoDB" id="66620at2759"/>
<feature type="domain" description="ABC transporter" evidence="8">
    <location>
        <begin position="35"/>
        <end position="115"/>
    </location>
</feature>
<dbReference type="GO" id="GO:0016887">
    <property type="term" value="F:ATP hydrolysis activity"/>
    <property type="evidence" value="ECO:0007669"/>
    <property type="project" value="InterPro"/>
</dbReference>
<gene>
    <name evidence="10" type="primary">Dsim\GD21143</name>
    <name evidence="10" type="ORF">Dsim_GD21143</name>
</gene>
<evidence type="ECO:0000256" key="1">
    <source>
        <dbReference type="ARBA" id="ARBA00004141"/>
    </source>
</evidence>
<dbReference type="EMBL" id="CM000364">
    <property type="protein sequence ID" value="EDX14306.1"/>
    <property type="molecule type" value="Genomic_DNA"/>
</dbReference>
<evidence type="ECO:0000256" key="5">
    <source>
        <dbReference type="ARBA" id="ARBA00022989"/>
    </source>
</evidence>
<dbReference type="PhylomeDB" id="B4QTV2"/>
<evidence type="ECO:0000259" key="8">
    <source>
        <dbReference type="Pfam" id="PF00005"/>
    </source>
</evidence>
<dbReference type="GO" id="GO:0140359">
    <property type="term" value="F:ABC-type transporter activity"/>
    <property type="evidence" value="ECO:0007669"/>
    <property type="project" value="InterPro"/>
</dbReference>
<dbReference type="HOGENOM" id="CLU_824578_0_0_1"/>
<dbReference type="PANTHER" id="PTHR48041:SF113">
    <property type="entry name" value="ATP-BINDING CASSETTE SUB-FAMILY G MEMBER 5"/>
    <property type="match status" value="1"/>
</dbReference>
<name>B4QTV2_DROSI</name>
<evidence type="ECO:0000256" key="2">
    <source>
        <dbReference type="ARBA" id="ARBA00005814"/>
    </source>
</evidence>
<dbReference type="PANTHER" id="PTHR48041">
    <property type="entry name" value="ABC TRANSPORTER G FAMILY MEMBER 28"/>
    <property type="match status" value="1"/>
</dbReference>
<dbReference type="GO" id="GO:0005524">
    <property type="term" value="F:ATP binding"/>
    <property type="evidence" value="ECO:0007669"/>
    <property type="project" value="InterPro"/>
</dbReference>
<evidence type="ECO:0000259" key="9">
    <source>
        <dbReference type="Pfam" id="PF01061"/>
    </source>
</evidence>
<organism evidence="10 11">
    <name type="scientific">Drosophila simulans</name>
    <name type="common">Fruit fly</name>
    <dbReference type="NCBI Taxonomy" id="7240"/>
    <lineage>
        <taxon>Eukaryota</taxon>
        <taxon>Metazoa</taxon>
        <taxon>Ecdysozoa</taxon>
        <taxon>Arthropoda</taxon>
        <taxon>Hexapoda</taxon>
        <taxon>Insecta</taxon>
        <taxon>Pterygota</taxon>
        <taxon>Neoptera</taxon>
        <taxon>Endopterygota</taxon>
        <taxon>Diptera</taxon>
        <taxon>Brachycera</taxon>
        <taxon>Muscomorpha</taxon>
        <taxon>Ephydroidea</taxon>
        <taxon>Drosophilidae</taxon>
        <taxon>Drosophila</taxon>
        <taxon>Sophophora</taxon>
    </lineage>
</organism>
<proteinExistence type="inferred from homology"/>
<dbReference type="Gene3D" id="3.40.50.300">
    <property type="entry name" value="P-loop containing nucleotide triphosphate hydrolases"/>
    <property type="match status" value="1"/>
</dbReference>
<keyword evidence="5 7" id="KW-1133">Transmembrane helix</keyword>
<dbReference type="InterPro" id="IPR050352">
    <property type="entry name" value="ABCG_transporters"/>
</dbReference>
<dbReference type="SUPFAM" id="SSF52540">
    <property type="entry name" value="P-loop containing nucleoside triphosphate hydrolases"/>
    <property type="match status" value="1"/>
</dbReference>
<comment type="subcellular location">
    <subcellularLocation>
        <location evidence="1">Membrane</location>
        <topology evidence="1">Multi-pass membrane protein</topology>
    </subcellularLocation>
</comment>
<dbReference type="Pfam" id="PF01061">
    <property type="entry name" value="ABC2_membrane"/>
    <property type="match status" value="1"/>
</dbReference>
<evidence type="ECO:0000313" key="11">
    <source>
        <dbReference type="Proteomes" id="UP000000304"/>
    </source>
</evidence>
<keyword evidence="11" id="KW-1185">Reference proteome</keyword>